<accession>A0A191ZED1</accession>
<evidence type="ECO:0000313" key="1">
    <source>
        <dbReference type="EMBL" id="ANJ66220.1"/>
    </source>
</evidence>
<dbReference type="RefSeq" id="WP_066098014.1">
    <property type="nucleotide sequence ID" value="NZ_CP016027.1"/>
</dbReference>
<evidence type="ECO:0000313" key="2">
    <source>
        <dbReference type="Proteomes" id="UP000078596"/>
    </source>
</evidence>
<organism evidence="1 2">
    <name type="scientific">Halothiobacillus diazotrophicus</name>
    <dbReference type="NCBI Taxonomy" id="1860122"/>
    <lineage>
        <taxon>Bacteria</taxon>
        <taxon>Pseudomonadati</taxon>
        <taxon>Pseudomonadota</taxon>
        <taxon>Gammaproteobacteria</taxon>
        <taxon>Chromatiales</taxon>
        <taxon>Halothiobacillaceae</taxon>
        <taxon>Halothiobacillus</taxon>
    </lineage>
</organism>
<keyword evidence="2" id="KW-1185">Reference proteome</keyword>
<dbReference type="OrthoDB" id="6387323at2"/>
<dbReference type="KEGG" id="haz:A9404_01480"/>
<sequence length="73" mass="8270">MDLRADPIDDDPRYAAIIAEAEQAAEAELSSIGISFGMGYCYPFWSAKKQILKERFGIDWQTPEELNPDVLFD</sequence>
<name>A0A191ZED1_9GAMM</name>
<dbReference type="AlphaFoldDB" id="A0A191ZED1"/>
<dbReference type="EMBL" id="CP016027">
    <property type="protein sequence ID" value="ANJ66220.1"/>
    <property type="molecule type" value="Genomic_DNA"/>
</dbReference>
<proteinExistence type="predicted"/>
<protein>
    <submittedName>
        <fullName evidence="1">Uncharacterized protein</fullName>
    </submittedName>
</protein>
<dbReference type="Proteomes" id="UP000078596">
    <property type="component" value="Chromosome"/>
</dbReference>
<gene>
    <name evidence="1" type="ORF">A9404_01480</name>
</gene>
<reference evidence="1 2" key="1">
    <citation type="submission" date="2016-06" db="EMBL/GenBank/DDBJ databases">
        <title>Insight into the functional genes involving in sulfur oxidation in Pearl River water.</title>
        <authorList>
            <person name="Luo J."/>
            <person name="Tan X."/>
            <person name="Lin W."/>
        </authorList>
    </citation>
    <scope>NUCLEOTIDE SEQUENCE [LARGE SCALE GENOMIC DNA]</scope>
    <source>
        <strain evidence="1 2">LS2</strain>
    </source>
</reference>